<protein>
    <submittedName>
        <fullName evidence="3">Uncharacterized protein</fullName>
    </submittedName>
</protein>
<dbReference type="OrthoDB" id="891532at2"/>
<dbReference type="InterPro" id="IPR045886">
    <property type="entry name" value="ThiF/MoeB/HesA"/>
</dbReference>
<name>A0A2G9WQU1_9HYPH</name>
<keyword evidence="4" id="KW-1185">Reference proteome</keyword>
<evidence type="ECO:0000259" key="1">
    <source>
        <dbReference type="Pfam" id="PF00899"/>
    </source>
</evidence>
<evidence type="ECO:0000313" key="4">
    <source>
        <dbReference type="Proteomes" id="UP000231070"/>
    </source>
</evidence>
<dbReference type="AlphaFoldDB" id="A0A2G9WQU1"/>
<dbReference type="InterPro" id="IPR035985">
    <property type="entry name" value="Ubiquitin-activating_enz"/>
</dbReference>
<organism evidence="3 4">
    <name type="scientific">Pleomorphomonas carboxyditropha</name>
    <dbReference type="NCBI Taxonomy" id="2023338"/>
    <lineage>
        <taxon>Bacteria</taxon>
        <taxon>Pseudomonadati</taxon>
        <taxon>Pseudomonadota</taxon>
        <taxon>Alphaproteobacteria</taxon>
        <taxon>Hyphomicrobiales</taxon>
        <taxon>Pleomorphomonadaceae</taxon>
        <taxon>Pleomorphomonas</taxon>
    </lineage>
</organism>
<dbReference type="Pfam" id="PF14461">
    <property type="entry name" value="Prok-E2_B"/>
    <property type="match status" value="1"/>
</dbReference>
<dbReference type="SUPFAM" id="SSF54495">
    <property type="entry name" value="UBC-like"/>
    <property type="match status" value="1"/>
</dbReference>
<dbReference type="GO" id="GO:0061503">
    <property type="term" value="F:tRNA threonylcarbamoyladenosine dehydratase"/>
    <property type="evidence" value="ECO:0007669"/>
    <property type="project" value="TreeGrafter"/>
</dbReference>
<dbReference type="InterPro" id="IPR032701">
    <property type="entry name" value="Prok-E2_B_dom"/>
</dbReference>
<feature type="domain" description="THIF-type NAD/FAD binding fold" evidence="1">
    <location>
        <begin position="336"/>
        <end position="491"/>
    </location>
</feature>
<dbReference type="SUPFAM" id="SSF69572">
    <property type="entry name" value="Activating enzymes of the ubiquitin-like proteins"/>
    <property type="match status" value="1"/>
</dbReference>
<dbReference type="PANTHER" id="PTHR43267:SF3">
    <property type="entry name" value="THIF PROTEIN"/>
    <property type="match status" value="1"/>
</dbReference>
<reference evidence="3 4" key="1">
    <citation type="submission" date="2017-08" db="EMBL/GenBank/DDBJ databases">
        <title>Pleomorphomonas carboxidotrophicus sp. nov., a new mesophilic hydrogenogenic carboxidotroph.</title>
        <authorList>
            <person name="Esquivel-Elizondo S."/>
            <person name="Krajmalnik-Brown R."/>
            <person name="Maldonado J."/>
        </authorList>
    </citation>
    <scope>NUCLEOTIDE SEQUENCE [LARGE SCALE GENOMIC DNA]</scope>
    <source>
        <strain evidence="3 4">SVCO-16</strain>
    </source>
</reference>
<proteinExistence type="predicted"/>
<sequence>MVDDLNLGALMMRWDEAVAKVDRWLATSAGGVERLKCRATGLYPTRQSRDGWRVPVEFDSGTRRFDILIGESFPFEPPRFALVDRPPHLTWPHVESDGVLCLLPSAAAVSGSDPVALVKYLLGEAVNLVETSERGANADDFRAEFLSYWPNDSDAPLVRSLLEPHGPSRLVSVHRLKGLYVVAETSESLTSWLDHAVPVKDTRIREIDPALLVWLELPMLPAEYPKSAKDVVTLVQRAGLGPHLDRLGAEQCQRIVVIIGALSVNGPALAAIVLKPEKSVRAGPGWRSRAGVERGFRPGHAPAALVAQRFLATTRPAKASVERVDTAWIHGRDNDPDLSRLQRAKVAIVGCGSLGGALALGLAQAGVGSLELIDPELLTTANVGRHPLGSSEVGLSKAKALAARIRTDYPHIQRCEGVLASWQQTVARTPDHFLAADLIVSTIGEWGPEATLNAWRHDSHPRPNVLFGWTEPHAVAGHVVGLVGGQGCLACGVTEWGEPLSPVASWPNGTGQRGEPACGVLYQPYGPVEIVHIVALITEAAIDVLIGRATEPFHRIWVAREMILERAGGVWSDSWKADNKLDPKGARIEERSWRPRSDCPICGGGTR</sequence>
<dbReference type="GO" id="GO:0061504">
    <property type="term" value="P:cyclic threonylcarbamoyladenosine biosynthetic process"/>
    <property type="evidence" value="ECO:0007669"/>
    <property type="project" value="TreeGrafter"/>
</dbReference>
<dbReference type="PANTHER" id="PTHR43267">
    <property type="entry name" value="TRNA THREONYLCARBAMOYLADENOSINE DEHYDRATASE"/>
    <property type="match status" value="1"/>
</dbReference>
<dbReference type="InterPro" id="IPR000594">
    <property type="entry name" value="ThiF_NAD_FAD-bd"/>
</dbReference>
<feature type="domain" description="Prokaryotic E2 family B" evidence="2">
    <location>
        <begin position="47"/>
        <end position="154"/>
    </location>
</feature>
<dbReference type="EMBL" id="NQVN01000022">
    <property type="protein sequence ID" value="PIO97034.1"/>
    <property type="molecule type" value="Genomic_DNA"/>
</dbReference>
<dbReference type="CDD" id="cd00195">
    <property type="entry name" value="UBCc_UEV"/>
    <property type="match status" value="1"/>
</dbReference>
<dbReference type="InterPro" id="IPR016135">
    <property type="entry name" value="UBQ-conjugating_enzyme/RWD"/>
</dbReference>
<dbReference type="Pfam" id="PF00899">
    <property type="entry name" value="ThiF"/>
    <property type="match status" value="1"/>
</dbReference>
<gene>
    <name evidence="3" type="ORF">CJ014_22300</name>
</gene>
<dbReference type="Gene3D" id="3.40.50.720">
    <property type="entry name" value="NAD(P)-binding Rossmann-like Domain"/>
    <property type="match status" value="1"/>
</dbReference>
<evidence type="ECO:0000259" key="2">
    <source>
        <dbReference type="Pfam" id="PF14461"/>
    </source>
</evidence>
<dbReference type="GO" id="GO:0008641">
    <property type="term" value="F:ubiquitin-like modifier activating enzyme activity"/>
    <property type="evidence" value="ECO:0007669"/>
    <property type="project" value="InterPro"/>
</dbReference>
<evidence type="ECO:0000313" key="3">
    <source>
        <dbReference type="EMBL" id="PIO97034.1"/>
    </source>
</evidence>
<comment type="caution">
    <text evidence="3">The sequence shown here is derived from an EMBL/GenBank/DDBJ whole genome shotgun (WGS) entry which is preliminary data.</text>
</comment>
<accession>A0A2G9WQU1</accession>
<dbReference type="Proteomes" id="UP000231070">
    <property type="component" value="Unassembled WGS sequence"/>
</dbReference>